<dbReference type="GeneID" id="66054828"/>
<evidence type="ECO:0000313" key="10">
    <source>
        <dbReference type="EMBL" id="PNW78289.1"/>
    </source>
</evidence>
<feature type="repeat" description="ANK" evidence="6">
    <location>
        <begin position="134"/>
        <end position="166"/>
    </location>
</feature>
<dbReference type="SUPFAM" id="SSF57850">
    <property type="entry name" value="RING/U-box"/>
    <property type="match status" value="1"/>
</dbReference>
<dbReference type="InterPro" id="IPR013083">
    <property type="entry name" value="Znf_RING/FYVE/PHD"/>
</dbReference>
<dbReference type="InterPro" id="IPR036770">
    <property type="entry name" value="Ankyrin_rpt-contain_sf"/>
</dbReference>
<dbReference type="PROSITE" id="PS00518">
    <property type="entry name" value="ZF_RING_1"/>
    <property type="match status" value="1"/>
</dbReference>
<dbReference type="AlphaFoldDB" id="A0A2K3DCN4"/>
<evidence type="ECO:0000256" key="5">
    <source>
        <dbReference type="ARBA" id="ARBA00023043"/>
    </source>
</evidence>
<dbReference type="Pfam" id="PF13920">
    <property type="entry name" value="zf-C3HC4_3"/>
    <property type="match status" value="1"/>
</dbReference>
<gene>
    <name evidence="10" type="ORF">CHLRE_09g403450v5</name>
</gene>
<dbReference type="EMBL" id="CM008970">
    <property type="protein sequence ID" value="PNW78289.1"/>
    <property type="molecule type" value="Genomic_DNA"/>
</dbReference>
<protein>
    <recommendedName>
        <fullName evidence="9">RING-type domain-containing protein</fullName>
    </recommendedName>
</protein>
<dbReference type="PROSITE" id="PS50297">
    <property type="entry name" value="ANK_REP_REGION"/>
    <property type="match status" value="1"/>
</dbReference>
<dbReference type="RefSeq" id="XP_042920753.1">
    <property type="nucleotide sequence ID" value="XM_043066117.1"/>
</dbReference>
<feature type="compositionally biased region" description="Basic and acidic residues" evidence="8">
    <location>
        <begin position="389"/>
        <end position="398"/>
    </location>
</feature>
<dbReference type="Gene3D" id="1.25.40.20">
    <property type="entry name" value="Ankyrin repeat-containing domain"/>
    <property type="match status" value="2"/>
</dbReference>
<keyword evidence="3 7" id="KW-0863">Zinc-finger</keyword>
<keyword evidence="1" id="KW-0479">Metal-binding</keyword>
<dbReference type="PANTHER" id="PTHR24126:SF14">
    <property type="entry name" value="ANK_REP_REGION DOMAIN-CONTAINING PROTEIN"/>
    <property type="match status" value="1"/>
</dbReference>
<dbReference type="Gene3D" id="3.30.40.10">
    <property type="entry name" value="Zinc/RING finger domain, C3HC4 (zinc finger)"/>
    <property type="match status" value="1"/>
</dbReference>
<dbReference type="SUPFAM" id="SSF48403">
    <property type="entry name" value="Ankyrin repeat"/>
    <property type="match status" value="1"/>
</dbReference>
<name>A0A2K3DCN4_CHLRE</name>
<accession>A0A2K3DCN4</accession>
<feature type="domain" description="RING-type" evidence="9">
    <location>
        <begin position="529"/>
        <end position="578"/>
    </location>
</feature>
<dbReference type="InterPro" id="IPR017907">
    <property type="entry name" value="Znf_RING_CS"/>
</dbReference>
<evidence type="ECO:0000256" key="8">
    <source>
        <dbReference type="SAM" id="MobiDB-lite"/>
    </source>
</evidence>
<evidence type="ECO:0000256" key="6">
    <source>
        <dbReference type="PROSITE-ProRule" id="PRU00023"/>
    </source>
</evidence>
<keyword evidence="2" id="KW-0677">Repeat</keyword>
<dbReference type="PROSITE" id="PS50089">
    <property type="entry name" value="ZF_RING_2"/>
    <property type="match status" value="1"/>
</dbReference>
<reference evidence="10 11" key="1">
    <citation type="journal article" date="2007" name="Science">
        <title>The Chlamydomonas genome reveals the evolution of key animal and plant functions.</title>
        <authorList>
            <person name="Merchant S.S."/>
            <person name="Prochnik S.E."/>
            <person name="Vallon O."/>
            <person name="Harris E.H."/>
            <person name="Karpowicz S.J."/>
            <person name="Witman G.B."/>
            <person name="Terry A."/>
            <person name="Salamov A."/>
            <person name="Fritz-Laylin L.K."/>
            <person name="Marechal-Drouard L."/>
            <person name="Marshall W.F."/>
            <person name="Qu L.H."/>
            <person name="Nelson D.R."/>
            <person name="Sanderfoot A.A."/>
            <person name="Spalding M.H."/>
            <person name="Kapitonov V.V."/>
            <person name="Ren Q."/>
            <person name="Ferris P."/>
            <person name="Lindquist E."/>
            <person name="Shapiro H."/>
            <person name="Lucas S.M."/>
            <person name="Grimwood J."/>
            <person name="Schmutz J."/>
            <person name="Cardol P."/>
            <person name="Cerutti H."/>
            <person name="Chanfreau G."/>
            <person name="Chen C.L."/>
            <person name="Cognat V."/>
            <person name="Croft M.T."/>
            <person name="Dent R."/>
            <person name="Dutcher S."/>
            <person name="Fernandez E."/>
            <person name="Fukuzawa H."/>
            <person name="Gonzalez-Ballester D."/>
            <person name="Gonzalez-Halphen D."/>
            <person name="Hallmann A."/>
            <person name="Hanikenne M."/>
            <person name="Hippler M."/>
            <person name="Inwood W."/>
            <person name="Jabbari K."/>
            <person name="Kalanon M."/>
            <person name="Kuras R."/>
            <person name="Lefebvre P.A."/>
            <person name="Lemaire S.D."/>
            <person name="Lobanov A.V."/>
            <person name="Lohr M."/>
            <person name="Manuell A."/>
            <person name="Meier I."/>
            <person name="Mets L."/>
            <person name="Mittag M."/>
            <person name="Mittelmeier T."/>
            <person name="Moroney J.V."/>
            <person name="Moseley J."/>
            <person name="Napoli C."/>
            <person name="Nedelcu A.M."/>
            <person name="Niyogi K."/>
            <person name="Novoselov S.V."/>
            <person name="Paulsen I.T."/>
            <person name="Pazour G."/>
            <person name="Purton S."/>
            <person name="Ral J.P."/>
            <person name="Riano-Pachon D.M."/>
            <person name="Riekhof W."/>
            <person name="Rymarquis L."/>
            <person name="Schroda M."/>
            <person name="Stern D."/>
            <person name="Umen J."/>
            <person name="Willows R."/>
            <person name="Wilson N."/>
            <person name="Zimmer S.L."/>
            <person name="Allmer J."/>
            <person name="Balk J."/>
            <person name="Bisova K."/>
            <person name="Chen C.J."/>
            <person name="Elias M."/>
            <person name="Gendler K."/>
            <person name="Hauser C."/>
            <person name="Lamb M.R."/>
            <person name="Ledford H."/>
            <person name="Long J.C."/>
            <person name="Minagawa J."/>
            <person name="Page M.D."/>
            <person name="Pan J."/>
            <person name="Pootakham W."/>
            <person name="Roje S."/>
            <person name="Rose A."/>
            <person name="Stahlberg E."/>
            <person name="Terauchi A.M."/>
            <person name="Yang P."/>
            <person name="Ball S."/>
            <person name="Bowler C."/>
            <person name="Dieckmann C.L."/>
            <person name="Gladyshev V.N."/>
            <person name="Green P."/>
            <person name="Jorgensen R."/>
            <person name="Mayfield S."/>
            <person name="Mueller-Roeber B."/>
            <person name="Rajamani S."/>
            <person name="Sayre R.T."/>
            <person name="Brokstein P."/>
            <person name="Dubchak I."/>
            <person name="Goodstein D."/>
            <person name="Hornick L."/>
            <person name="Huang Y.W."/>
            <person name="Jhaveri J."/>
            <person name="Luo Y."/>
            <person name="Martinez D."/>
            <person name="Ngau W.C."/>
            <person name="Otillar B."/>
            <person name="Poliakov A."/>
            <person name="Porter A."/>
            <person name="Szajkowski L."/>
            <person name="Werner G."/>
            <person name="Zhou K."/>
            <person name="Grigoriev I.V."/>
            <person name="Rokhsar D.S."/>
            <person name="Grossman A.R."/>
        </authorList>
    </citation>
    <scope>NUCLEOTIDE SEQUENCE [LARGE SCALE GENOMIC DNA]</scope>
    <source>
        <strain evidence="11">CC-503</strain>
    </source>
</reference>
<dbReference type="SMART" id="SM00184">
    <property type="entry name" value="RING"/>
    <property type="match status" value="1"/>
</dbReference>
<dbReference type="Gramene" id="PNW78289">
    <property type="protein sequence ID" value="PNW78289"/>
    <property type="gene ID" value="CHLRE_09g403450v5"/>
</dbReference>
<dbReference type="InParanoid" id="A0A2K3DCN4"/>
<dbReference type="OrthoDB" id="534630at2759"/>
<dbReference type="GO" id="GO:0008270">
    <property type="term" value="F:zinc ion binding"/>
    <property type="evidence" value="ECO:0007669"/>
    <property type="project" value="UniProtKB-KW"/>
</dbReference>
<sequence>MGSSHSCMVGAASPAAQLSRSLQAGDEHSLLLQLAEKPALLSKPTCGGGSGGLGGSLAAQLLPWTAAHHGLTPLHLACENKQIKAVEQMLSFLDSSPLEVVRAALAPYCRRAGLPLPDSPAEGVRLAAGMANCKGQTPLMYACYAGCPELVRLLLERGADPWAGDRCGQRTALHYAAMSGSAGCIAALMAHTPPHMLNRPLPRPGSTGASAGCRYVDARSLCGLTPLHYAAYFACDPPTTTIGANSRPGSVSGSAPVSTTATAADALAALRELLRHEPSLNAVSTSESYDMVLTCAAASTPLHMAAVRGNLGAARDILHHYALRSASTTGHWVADPRTRADAARQFPWQVASAYHPSKPKLSALLHPGRSVEAALLWLAEVEEEAAAERSRTAREAAQEQHIGGRRSIRRQRELQEEQHATVMQQVSRSTAAAAAAAAARSSAAASGGAEDSSVHGRVYAPLVLGGVGGIGPAPLAAIAAAALRSRLLHDLHRLENEELPQINLPHQVQVEEAVAAAEDAEEEDEDALCGVCFAEPKQVAPTGCGHGLCRGCAAALSRGLAAASGKDGRKPVLCPFCRRGVAGFTAYAAPAAAAAAPNEWSVRALAAQSSRVT</sequence>
<evidence type="ECO:0000256" key="3">
    <source>
        <dbReference type="ARBA" id="ARBA00022771"/>
    </source>
</evidence>
<dbReference type="OMA" id="DPRRCAN"/>
<dbReference type="SMART" id="SM00248">
    <property type="entry name" value="ANK"/>
    <property type="match status" value="5"/>
</dbReference>
<dbReference type="PROSITE" id="PS50088">
    <property type="entry name" value="ANK_REPEAT"/>
    <property type="match status" value="1"/>
</dbReference>
<evidence type="ECO:0000256" key="1">
    <source>
        <dbReference type="ARBA" id="ARBA00022723"/>
    </source>
</evidence>
<dbReference type="PANTHER" id="PTHR24126">
    <property type="entry name" value="ANKYRIN REPEAT, PH AND SEC7 DOMAIN CONTAINING PROTEIN SECG-RELATED"/>
    <property type="match status" value="1"/>
</dbReference>
<dbReference type="Proteomes" id="UP000006906">
    <property type="component" value="Chromosome 9"/>
</dbReference>
<evidence type="ECO:0000313" key="11">
    <source>
        <dbReference type="Proteomes" id="UP000006906"/>
    </source>
</evidence>
<evidence type="ECO:0000256" key="2">
    <source>
        <dbReference type="ARBA" id="ARBA00022737"/>
    </source>
</evidence>
<organism evidence="10 11">
    <name type="scientific">Chlamydomonas reinhardtii</name>
    <name type="common">Chlamydomonas smithii</name>
    <dbReference type="NCBI Taxonomy" id="3055"/>
    <lineage>
        <taxon>Eukaryota</taxon>
        <taxon>Viridiplantae</taxon>
        <taxon>Chlorophyta</taxon>
        <taxon>core chlorophytes</taxon>
        <taxon>Chlorophyceae</taxon>
        <taxon>CS clade</taxon>
        <taxon>Chlamydomonadales</taxon>
        <taxon>Chlamydomonadaceae</taxon>
        <taxon>Chlamydomonas</taxon>
    </lineage>
</organism>
<dbReference type="InterPro" id="IPR001841">
    <property type="entry name" value="Znf_RING"/>
</dbReference>
<keyword evidence="5 6" id="KW-0040">ANK repeat</keyword>
<dbReference type="KEGG" id="cre:CHLRE_09g403450v5"/>
<dbReference type="InterPro" id="IPR002110">
    <property type="entry name" value="Ankyrin_rpt"/>
</dbReference>
<feature type="region of interest" description="Disordered" evidence="8">
    <location>
        <begin position="389"/>
        <end position="409"/>
    </location>
</feature>
<evidence type="ECO:0000256" key="4">
    <source>
        <dbReference type="ARBA" id="ARBA00022833"/>
    </source>
</evidence>
<dbReference type="ExpressionAtlas" id="A0A2K3DCN4">
    <property type="expression patterns" value="baseline"/>
</dbReference>
<proteinExistence type="predicted"/>
<dbReference type="Pfam" id="PF12796">
    <property type="entry name" value="Ank_2"/>
    <property type="match status" value="1"/>
</dbReference>
<evidence type="ECO:0000256" key="7">
    <source>
        <dbReference type="PROSITE-ProRule" id="PRU00175"/>
    </source>
</evidence>
<dbReference type="Pfam" id="PF00023">
    <property type="entry name" value="Ank"/>
    <property type="match status" value="1"/>
</dbReference>
<keyword evidence="4" id="KW-0862">Zinc</keyword>
<keyword evidence="11" id="KW-1185">Reference proteome</keyword>
<evidence type="ECO:0000259" key="9">
    <source>
        <dbReference type="PROSITE" id="PS50089"/>
    </source>
</evidence>